<dbReference type="InterPro" id="IPR036322">
    <property type="entry name" value="WD40_repeat_dom_sf"/>
</dbReference>
<sequence>MPTLNTKSLFYQKMTMEDTWRPGDLRRYVRVSLRKGDERRHRAGESSERRHRDPERESRQERDKQRERESTQERKDDGDGWERTVDKSRDRRDEREREKMERDKLVEGRRLVEEKRYAGDYKESRDWRRDGEEKHERERDKYRHRGKEKERDGRRRSEEERGKTREERDKEKRRDSEHRTVRDRQDDKGEKERGGTEKTERERRERNRERERYKEKHEDRTDRGRHGDRKHLELKEDRGRTTVMCVVYRIVFLYGGELSYLFLFQVTQKNTEDIKQRKRAGTKRGDITVLQQYVMGFLCLKDYEEDFEEMDESENEGEDEEQKEEPKVTNEIEEIQRAMEEENERARTAQSRQIMSREEDDGPKSPRSEKNRRGVSHRGKFIDFVAAKQREVSQKVATKQKKRSEELLRFIDLDFSVTFSILDLPPVNEYDMYIRKFGMANTKQAYVQCNEDNADRDIQTEEIEVSEKWTQHPPEHNRACGDPNCLREAQDKTISEINFDSQRLTAFLRSASQVMVVLLEEDQAERTSLRKLASQTDMLSFSDGSLELNTKLPFLFGRSISLVHFSQAQRQTMLSVHSPTAKPSAVRLDCCTVVCIWNIWEPSRPQKVLIYESEVQCCCFSPGKAILVFAGTSVGSVVLWDLRETTSNHYCLKIGQEEWTFRQPTFSTDAVMAGSGHFSSVTSVEVVPSTVAGGLRPEVPLLASEEESSGLSFQLASLDETGVLNFWVVVELPKANEAGSQTDLGLRPGGKVKLLHSSSVLTSGRGAETTGPVQTLKLKFLPTDSNHFFIGTNMGLVNHGTSHGLKAPPKFYRCQEAGVRPVNVSSIQFCPFVQHLFLVGCGDGSIRLHVVSHEQPVAEWKSMTGSGEPVVSLQWSRTRPAVFCVLDAASKLHIWDLLKNDREPVVTEEIHSDRVTAMALFGDSGQQNTYSGIALAHESGTIEMQYFTSSFTAPVTSEVEKLDRMITEAL</sequence>
<reference evidence="2" key="1">
    <citation type="submission" date="2025-08" db="UniProtKB">
        <authorList>
            <consortium name="Ensembl"/>
        </authorList>
    </citation>
    <scope>IDENTIFICATION</scope>
</reference>
<name>A0A3Q3W1Y4_MOLML</name>
<dbReference type="Proteomes" id="UP000261620">
    <property type="component" value="Unplaced"/>
</dbReference>
<dbReference type="FunFam" id="2.130.10.10:FF:000585">
    <property type="entry name" value="WD repeat domain 60"/>
    <property type="match status" value="1"/>
</dbReference>
<dbReference type="GO" id="GO:0005868">
    <property type="term" value="C:cytoplasmic dynein complex"/>
    <property type="evidence" value="ECO:0007669"/>
    <property type="project" value="InterPro"/>
</dbReference>
<evidence type="ECO:0000313" key="2">
    <source>
        <dbReference type="Ensembl" id="ENSMMOP00000005572.1"/>
    </source>
</evidence>
<feature type="compositionally biased region" description="Basic and acidic residues" evidence="1">
    <location>
        <begin position="34"/>
        <end position="227"/>
    </location>
</feature>
<dbReference type="Ensembl" id="ENSMMOT00000005671.1">
    <property type="protein sequence ID" value="ENSMMOP00000005572.1"/>
    <property type="gene ID" value="ENSMMOG00000004387.1"/>
</dbReference>
<feature type="region of interest" description="Disordered" evidence="1">
    <location>
        <begin position="308"/>
        <end position="375"/>
    </location>
</feature>
<accession>A0A3Q3W1Y4</accession>
<dbReference type="OMA" id="ILNMWVV"/>
<dbReference type="AlphaFoldDB" id="A0A3Q3W1Y4"/>
<dbReference type="SMART" id="SM00320">
    <property type="entry name" value="WD40"/>
    <property type="match status" value="3"/>
</dbReference>
<dbReference type="InterPro" id="IPR015943">
    <property type="entry name" value="WD40/YVTN_repeat-like_dom_sf"/>
</dbReference>
<protein>
    <submittedName>
        <fullName evidence="2">Uncharacterized protein</fullName>
    </submittedName>
</protein>
<keyword evidence="3" id="KW-1185">Reference proteome</keyword>
<dbReference type="PANTHER" id="PTHR16022">
    <property type="entry name" value="WD REPEAT DOMAIN 60"/>
    <property type="match status" value="1"/>
</dbReference>
<dbReference type="GO" id="GO:0045503">
    <property type="term" value="F:dynein light chain binding"/>
    <property type="evidence" value="ECO:0007669"/>
    <property type="project" value="InterPro"/>
</dbReference>
<dbReference type="GO" id="GO:0045504">
    <property type="term" value="F:dynein heavy chain binding"/>
    <property type="evidence" value="ECO:0007669"/>
    <property type="project" value="InterPro"/>
</dbReference>
<feature type="compositionally biased region" description="Basic and acidic residues" evidence="1">
    <location>
        <begin position="324"/>
        <end position="347"/>
    </location>
</feature>
<proteinExistence type="predicted"/>
<dbReference type="STRING" id="94237.ENSMMOP00000005572"/>
<organism evidence="2 3">
    <name type="scientific">Mola mola</name>
    <name type="common">Ocean sunfish</name>
    <name type="synonym">Tetraodon mola</name>
    <dbReference type="NCBI Taxonomy" id="94237"/>
    <lineage>
        <taxon>Eukaryota</taxon>
        <taxon>Metazoa</taxon>
        <taxon>Chordata</taxon>
        <taxon>Craniata</taxon>
        <taxon>Vertebrata</taxon>
        <taxon>Euteleostomi</taxon>
        <taxon>Actinopterygii</taxon>
        <taxon>Neopterygii</taxon>
        <taxon>Teleostei</taxon>
        <taxon>Neoteleostei</taxon>
        <taxon>Acanthomorphata</taxon>
        <taxon>Eupercaria</taxon>
        <taxon>Tetraodontiformes</taxon>
        <taxon>Molidae</taxon>
        <taxon>Mola</taxon>
    </lineage>
</organism>
<feature type="region of interest" description="Disordered" evidence="1">
    <location>
        <begin position="31"/>
        <end position="227"/>
    </location>
</feature>
<dbReference type="Gene3D" id="2.130.10.10">
    <property type="entry name" value="YVTN repeat-like/Quinoprotein amine dehydrogenase"/>
    <property type="match status" value="2"/>
</dbReference>
<feature type="compositionally biased region" description="Acidic residues" evidence="1">
    <location>
        <begin position="308"/>
        <end position="323"/>
    </location>
</feature>
<reference evidence="2" key="2">
    <citation type="submission" date="2025-09" db="UniProtKB">
        <authorList>
            <consortium name="Ensembl"/>
        </authorList>
    </citation>
    <scope>IDENTIFICATION</scope>
</reference>
<dbReference type="PANTHER" id="PTHR16022:SF0">
    <property type="entry name" value="CYTOPLASMIC DYNEIN 2 INTERMEDIATE CHAIN 1"/>
    <property type="match status" value="1"/>
</dbReference>
<evidence type="ECO:0000256" key="1">
    <source>
        <dbReference type="SAM" id="MobiDB-lite"/>
    </source>
</evidence>
<dbReference type="InterPro" id="IPR001680">
    <property type="entry name" value="WD40_rpt"/>
</dbReference>
<dbReference type="InterPro" id="IPR042505">
    <property type="entry name" value="DYNC2I1"/>
</dbReference>
<dbReference type="GO" id="GO:0042073">
    <property type="term" value="P:intraciliary transport"/>
    <property type="evidence" value="ECO:0007669"/>
    <property type="project" value="InterPro"/>
</dbReference>
<evidence type="ECO:0000313" key="3">
    <source>
        <dbReference type="Proteomes" id="UP000261620"/>
    </source>
</evidence>
<dbReference type="GO" id="GO:0005929">
    <property type="term" value="C:cilium"/>
    <property type="evidence" value="ECO:0007669"/>
    <property type="project" value="GOC"/>
</dbReference>
<dbReference type="SUPFAM" id="SSF50978">
    <property type="entry name" value="WD40 repeat-like"/>
    <property type="match status" value="1"/>
</dbReference>
<feature type="compositionally biased region" description="Basic and acidic residues" evidence="1">
    <location>
        <begin position="362"/>
        <end position="372"/>
    </location>
</feature>